<dbReference type="SUPFAM" id="SSF140990">
    <property type="entry name" value="FtsH protease domain-like"/>
    <property type="match status" value="1"/>
</dbReference>
<dbReference type="Pfam" id="PF06480">
    <property type="entry name" value="FtsH_ext"/>
    <property type="match status" value="1"/>
</dbReference>
<comment type="subunit">
    <text evidence="13">Homohexamer.</text>
</comment>
<keyword evidence="10 13" id="KW-1133">Transmembrane helix</keyword>
<dbReference type="SUPFAM" id="SSF52540">
    <property type="entry name" value="P-loop containing nucleoside triphosphate hydrolases"/>
    <property type="match status" value="1"/>
</dbReference>
<keyword evidence="3 13" id="KW-0645">Protease</keyword>
<evidence type="ECO:0000256" key="6">
    <source>
        <dbReference type="ARBA" id="ARBA00022741"/>
    </source>
</evidence>
<dbReference type="Pfam" id="PF00004">
    <property type="entry name" value="AAA"/>
    <property type="match status" value="1"/>
</dbReference>
<dbReference type="Pfam" id="PF01434">
    <property type="entry name" value="Peptidase_M41"/>
    <property type="match status" value="1"/>
</dbReference>
<evidence type="ECO:0000256" key="8">
    <source>
        <dbReference type="ARBA" id="ARBA00022833"/>
    </source>
</evidence>
<keyword evidence="18" id="KW-1185">Reference proteome</keyword>
<evidence type="ECO:0000313" key="17">
    <source>
        <dbReference type="EMBL" id="MBS7527242.1"/>
    </source>
</evidence>
<dbReference type="InterPro" id="IPR041569">
    <property type="entry name" value="AAA_lid_3"/>
</dbReference>
<evidence type="ECO:0000256" key="10">
    <source>
        <dbReference type="ARBA" id="ARBA00022989"/>
    </source>
</evidence>
<evidence type="ECO:0000259" key="16">
    <source>
        <dbReference type="SMART" id="SM00382"/>
    </source>
</evidence>
<feature type="transmembrane region" description="Helical" evidence="13">
    <location>
        <begin position="107"/>
        <end position="128"/>
    </location>
</feature>
<dbReference type="Gene3D" id="3.40.50.300">
    <property type="entry name" value="P-loop containing nucleotide triphosphate hydrolases"/>
    <property type="match status" value="1"/>
</dbReference>
<feature type="compositionally biased region" description="Basic and acidic residues" evidence="15">
    <location>
        <begin position="634"/>
        <end position="654"/>
    </location>
</feature>
<gene>
    <name evidence="13 17" type="primary">ftsH</name>
    <name evidence="17" type="ORF">KHM83_11170</name>
</gene>
<feature type="binding site" evidence="13">
    <location>
        <position position="422"/>
    </location>
    <ligand>
        <name>Zn(2+)</name>
        <dbReference type="ChEBI" id="CHEBI:29105"/>
        <note>catalytic</note>
    </ligand>
</feature>
<keyword evidence="6 13" id="KW-0547">Nucleotide-binding</keyword>
<comment type="similarity">
    <text evidence="13">In the central section; belongs to the AAA ATPase family.</text>
</comment>
<dbReference type="InterPro" id="IPR003593">
    <property type="entry name" value="AAA+_ATPase"/>
</dbReference>
<comment type="subcellular location">
    <subcellularLocation>
        <location evidence="13">Cell membrane</location>
        <topology evidence="13">Multi-pass membrane protein</topology>
        <orientation evidence="13">Cytoplasmic side</orientation>
    </subcellularLocation>
    <subcellularLocation>
        <location evidence="1">Membrane</location>
    </subcellularLocation>
</comment>
<dbReference type="EC" id="3.4.24.-" evidence="13"/>
<sequence>MKKGLKGASVYIAIFVGILIIVMMSGINTQKVVELSYDEFTLKLDNEEIQQIRIDGNKISGTLADSSVFETYIPSMLASKTGEMLIDYKEAHPELSVVGIAPANTPFLIEILPTIIMVLLIVVFWFVFMQNSQGGGSRVMSFGKSRAKMVKDSGKKITFADVAGLKEEKEEMQEIVDFLKHPRKYLSLGARIPKGILMVGPPGTGKTYLSRACAGEAGVPFYTISGSDFVEMFVGVGASRVRDLFEEAKKNSPCIVFIDEIDAVGRKRGAGLGGGHDEREQTLNQLLVEMDGFGDNQGIIIIAATNRPDILDPALLRPGRFDRQVMVGVPDVREREEILKVHARNKPLAEDVNFPVLAQSTPGFTPADLENVMNEAALLSARISDKIIRMNTIKEAITKVIAGVEKKSRMVSEKERKLTAYHEAGHAILAQVLPEADPVHQVTIIPRGRTGGFTMQLPEEDRSYATKKGMERELIILLGGRVAESLILGDISTGAQNDLSRVTKVARAMVTKYAMSENLGSMSYDTEDEVFLGRDFTSMKNYSEHVAAEIDREVRNIVDKAYDNAYSLLEENVEKLHVIAQALLKYETISGEEFKLAFSDGLEALETKISSENQKIEEERKRAKELEEIERAAFEKYNEKHEDGTAPAEKENRFDATIPAEEETMNAQRSAEAATKTEDQNETEAKSTSDSEDLKK</sequence>
<dbReference type="InterPro" id="IPR011546">
    <property type="entry name" value="Pept_M41_FtsH_extracell"/>
</dbReference>
<dbReference type="Gene3D" id="1.10.8.60">
    <property type="match status" value="1"/>
</dbReference>
<dbReference type="InterPro" id="IPR003959">
    <property type="entry name" value="ATPase_AAA_core"/>
</dbReference>
<evidence type="ECO:0000313" key="18">
    <source>
        <dbReference type="Proteomes" id="UP000746471"/>
    </source>
</evidence>
<dbReference type="PANTHER" id="PTHR23076">
    <property type="entry name" value="METALLOPROTEASE M41 FTSH"/>
    <property type="match status" value="1"/>
</dbReference>
<comment type="caution">
    <text evidence="17">The sequence shown here is derived from an EMBL/GenBank/DDBJ whole genome shotgun (WGS) entry which is preliminary data.</text>
</comment>
<dbReference type="InterPro" id="IPR000642">
    <property type="entry name" value="Peptidase_M41"/>
</dbReference>
<evidence type="ECO:0000256" key="5">
    <source>
        <dbReference type="ARBA" id="ARBA00022723"/>
    </source>
</evidence>
<feature type="region of interest" description="Disordered" evidence="15">
    <location>
        <begin position="634"/>
        <end position="696"/>
    </location>
</feature>
<feature type="binding site" evidence="13">
    <location>
        <position position="498"/>
    </location>
    <ligand>
        <name>Zn(2+)</name>
        <dbReference type="ChEBI" id="CHEBI:29105"/>
        <note>catalytic</note>
    </ligand>
</feature>
<feature type="active site" evidence="13">
    <location>
        <position position="423"/>
    </location>
</feature>
<feature type="binding site" evidence="13">
    <location>
        <position position="426"/>
    </location>
    <ligand>
        <name>Zn(2+)</name>
        <dbReference type="ChEBI" id="CHEBI:29105"/>
        <note>catalytic</note>
    </ligand>
</feature>
<evidence type="ECO:0000256" key="12">
    <source>
        <dbReference type="ARBA" id="ARBA00023136"/>
    </source>
</evidence>
<keyword evidence="11 13" id="KW-0482">Metalloprotease</keyword>
<evidence type="ECO:0000256" key="14">
    <source>
        <dbReference type="RuleBase" id="RU003651"/>
    </source>
</evidence>
<keyword evidence="5 13" id="KW-0479">Metal-binding</keyword>
<comment type="similarity">
    <text evidence="2 13">In the C-terminal section; belongs to the peptidase M41 family.</text>
</comment>
<protein>
    <recommendedName>
        <fullName evidence="13">ATP-dependent zinc metalloprotease FtsH</fullName>
        <ecNumber evidence="13">3.4.24.-</ecNumber>
    </recommendedName>
</protein>
<dbReference type="PANTHER" id="PTHR23076:SF113">
    <property type="entry name" value="ATP-DEPENDENT ZINC METALLOPROTEASE FTSH 1, CHLOROPLASTIC-RELATED"/>
    <property type="match status" value="1"/>
</dbReference>
<comment type="function">
    <text evidence="13">Acts as a processive, ATP-dependent zinc metallopeptidase for both cytoplasmic and membrane proteins. Plays a role in the quality control of integral membrane proteins.</text>
</comment>
<evidence type="ECO:0000256" key="4">
    <source>
        <dbReference type="ARBA" id="ARBA00022692"/>
    </source>
</evidence>
<reference evidence="17 18" key="1">
    <citation type="submission" date="2021-05" db="EMBL/GenBank/DDBJ databases">
        <title>Fusibacter ferrireducens sp. nov., an anaerobic, sulfur- and Fe-reducing bacterium isolated from the mangrove sediment.</title>
        <authorList>
            <person name="Qiu D."/>
        </authorList>
    </citation>
    <scope>NUCLEOTIDE SEQUENCE [LARGE SCALE GENOMIC DNA]</scope>
    <source>
        <strain evidence="17 18">DSM 12116</strain>
    </source>
</reference>
<keyword evidence="9 13" id="KW-0067">ATP-binding</keyword>
<evidence type="ECO:0000256" key="9">
    <source>
        <dbReference type="ARBA" id="ARBA00022840"/>
    </source>
</evidence>
<comment type="similarity">
    <text evidence="14">Belongs to the AAA ATPase family.</text>
</comment>
<dbReference type="PROSITE" id="PS00674">
    <property type="entry name" value="AAA"/>
    <property type="match status" value="1"/>
</dbReference>
<evidence type="ECO:0000256" key="15">
    <source>
        <dbReference type="SAM" id="MobiDB-lite"/>
    </source>
</evidence>
<feature type="compositionally biased region" description="Basic and acidic residues" evidence="15">
    <location>
        <begin position="675"/>
        <end position="696"/>
    </location>
</feature>
<dbReference type="InterPro" id="IPR037219">
    <property type="entry name" value="Peptidase_M41-like"/>
</dbReference>
<accession>A0ABS5PQQ1</accession>
<keyword evidence="7 13" id="KW-0378">Hydrolase</keyword>
<dbReference type="Gene3D" id="3.30.720.210">
    <property type="match status" value="1"/>
</dbReference>
<dbReference type="InterPro" id="IPR027417">
    <property type="entry name" value="P-loop_NTPase"/>
</dbReference>
<dbReference type="InterPro" id="IPR005936">
    <property type="entry name" value="FtsH"/>
</dbReference>
<evidence type="ECO:0000256" key="2">
    <source>
        <dbReference type="ARBA" id="ARBA00010044"/>
    </source>
</evidence>
<dbReference type="Pfam" id="PF17862">
    <property type="entry name" value="AAA_lid_3"/>
    <property type="match status" value="1"/>
</dbReference>
<dbReference type="HAMAP" id="MF_01458">
    <property type="entry name" value="FtsH"/>
    <property type="match status" value="1"/>
</dbReference>
<keyword evidence="12 13" id="KW-0472">Membrane</keyword>
<dbReference type="GO" id="GO:0008237">
    <property type="term" value="F:metallopeptidase activity"/>
    <property type="evidence" value="ECO:0007669"/>
    <property type="project" value="UniProtKB-KW"/>
</dbReference>
<evidence type="ECO:0000256" key="7">
    <source>
        <dbReference type="ARBA" id="ARBA00022801"/>
    </source>
</evidence>
<feature type="domain" description="AAA+ ATPase" evidence="16">
    <location>
        <begin position="192"/>
        <end position="331"/>
    </location>
</feature>
<proteinExistence type="inferred from homology"/>
<keyword evidence="4 13" id="KW-0812">Transmembrane</keyword>
<dbReference type="SMART" id="SM00382">
    <property type="entry name" value="AAA"/>
    <property type="match status" value="1"/>
</dbReference>
<evidence type="ECO:0000256" key="11">
    <source>
        <dbReference type="ARBA" id="ARBA00023049"/>
    </source>
</evidence>
<evidence type="ECO:0000256" key="13">
    <source>
        <dbReference type="HAMAP-Rule" id="MF_01458"/>
    </source>
</evidence>
<feature type="binding site" evidence="13">
    <location>
        <begin position="200"/>
        <end position="207"/>
    </location>
    <ligand>
        <name>ATP</name>
        <dbReference type="ChEBI" id="CHEBI:30616"/>
    </ligand>
</feature>
<dbReference type="Gene3D" id="1.20.58.760">
    <property type="entry name" value="Peptidase M41"/>
    <property type="match status" value="1"/>
</dbReference>
<dbReference type="InterPro" id="IPR003960">
    <property type="entry name" value="ATPase_AAA_CS"/>
</dbReference>
<evidence type="ECO:0000256" key="1">
    <source>
        <dbReference type="ARBA" id="ARBA00004370"/>
    </source>
</evidence>
<keyword evidence="13" id="KW-1003">Cell membrane</keyword>
<dbReference type="EMBL" id="JAHBCL010000018">
    <property type="protein sequence ID" value="MBS7527242.1"/>
    <property type="molecule type" value="Genomic_DNA"/>
</dbReference>
<name>A0ABS5PQQ1_9FIRM</name>
<evidence type="ECO:0000256" key="3">
    <source>
        <dbReference type="ARBA" id="ARBA00022670"/>
    </source>
</evidence>
<comment type="cofactor">
    <cofactor evidence="13">
        <name>Zn(2+)</name>
        <dbReference type="ChEBI" id="CHEBI:29105"/>
    </cofactor>
    <text evidence="13">Binds 1 zinc ion per subunit.</text>
</comment>
<organism evidence="17 18">
    <name type="scientific">Fusibacter paucivorans</name>
    <dbReference type="NCBI Taxonomy" id="76009"/>
    <lineage>
        <taxon>Bacteria</taxon>
        <taxon>Bacillati</taxon>
        <taxon>Bacillota</taxon>
        <taxon>Clostridia</taxon>
        <taxon>Eubacteriales</taxon>
        <taxon>Eubacteriales Family XII. Incertae Sedis</taxon>
        <taxon>Fusibacter</taxon>
    </lineage>
</organism>
<dbReference type="NCBIfam" id="TIGR01241">
    <property type="entry name" value="FtsH_fam"/>
    <property type="match status" value="1"/>
</dbReference>
<keyword evidence="8 13" id="KW-0862">Zinc</keyword>
<dbReference type="Proteomes" id="UP000746471">
    <property type="component" value="Unassembled WGS sequence"/>
</dbReference>
<dbReference type="CDD" id="cd19501">
    <property type="entry name" value="RecA-like_FtsH"/>
    <property type="match status" value="1"/>
</dbReference>
<feature type="transmembrane region" description="Helical" evidence="13">
    <location>
        <begin position="7"/>
        <end position="27"/>
    </location>
</feature>